<evidence type="ECO:0000313" key="2">
    <source>
        <dbReference type="Proteomes" id="UP000215335"/>
    </source>
</evidence>
<evidence type="ECO:0000313" key="1">
    <source>
        <dbReference type="EMBL" id="OXU24291.1"/>
    </source>
</evidence>
<name>A0A232F0U5_9HYME</name>
<protein>
    <recommendedName>
        <fullName evidence="3">EGF-like domain-containing protein</fullName>
    </recommendedName>
</protein>
<dbReference type="Proteomes" id="UP000215335">
    <property type="component" value="Unassembled WGS sequence"/>
</dbReference>
<dbReference type="InterPro" id="IPR011042">
    <property type="entry name" value="6-blade_b-propeller_TolB-like"/>
</dbReference>
<dbReference type="Gene3D" id="2.120.10.30">
    <property type="entry name" value="TolB, C-terminal domain"/>
    <property type="match status" value="1"/>
</dbReference>
<accession>A0A232F0U5</accession>
<dbReference type="Pfam" id="PF14670">
    <property type="entry name" value="FXa_inhibition"/>
    <property type="match status" value="1"/>
</dbReference>
<proteinExistence type="predicted"/>
<dbReference type="SUPFAM" id="SSF57196">
    <property type="entry name" value="EGF/Laminin"/>
    <property type="match status" value="1"/>
</dbReference>
<dbReference type="AlphaFoldDB" id="A0A232F0U5"/>
<organism evidence="1 2">
    <name type="scientific">Trichomalopsis sarcophagae</name>
    <dbReference type="NCBI Taxonomy" id="543379"/>
    <lineage>
        <taxon>Eukaryota</taxon>
        <taxon>Metazoa</taxon>
        <taxon>Ecdysozoa</taxon>
        <taxon>Arthropoda</taxon>
        <taxon>Hexapoda</taxon>
        <taxon>Insecta</taxon>
        <taxon>Pterygota</taxon>
        <taxon>Neoptera</taxon>
        <taxon>Endopterygota</taxon>
        <taxon>Hymenoptera</taxon>
        <taxon>Apocrita</taxon>
        <taxon>Proctotrupomorpha</taxon>
        <taxon>Chalcidoidea</taxon>
        <taxon>Pteromalidae</taxon>
        <taxon>Pteromalinae</taxon>
        <taxon>Trichomalopsis</taxon>
    </lineage>
</organism>
<gene>
    <name evidence="1" type="ORF">TSAR_007861</name>
</gene>
<sequence length="144" mass="16465">MIILGVGIGISYTPTTLPPRNVSSFLCLTVMPRMVGIVSLTFLENHLFYLGVTLPWSSEMSLRSCGLIKGICRNKSQQRYEDNTMQSIKKFEKEKHWMENLCYKDNGGCEHLCILLPKEKITCLCNEGWKLNNNNHNCAKKCFN</sequence>
<reference evidence="1 2" key="1">
    <citation type="journal article" date="2017" name="Curr. Biol.">
        <title>The Evolution of Venom by Co-option of Single-Copy Genes.</title>
        <authorList>
            <person name="Martinson E.O."/>
            <person name="Mrinalini"/>
            <person name="Kelkar Y.D."/>
            <person name="Chang C.H."/>
            <person name="Werren J.H."/>
        </authorList>
    </citation>
    <scope>NUCLEOTIDE SEQUENCE [LARGE SCALE GENOMIC DNA]</scope>
    <source>
        <strain evidence="1 2">Alberta</strain>
        <tissue evidence="1">Whole body</tissue>
    </source>
</reference>
<comment type="caution">
    <text evidence="1">The sequence shown here is derived from an EMBL/GenBank/DDBJ whole genome shotgun (WGS) entry which is preliminary data.</text>
</comment>
<dbReference type="EMBL" id="NNAY01001346">
    <property type="protein sequence ID" value="OXU24291.1"/>
    <property type="molecule type" value="Genomic_DNA"/>
</dbReference>
<evidence type="ECO:0008006" key="3">
    <source>
        <dbReference type="Google" id="ProtNLM"/>
    </source>
</evidence>
<keyword evidence="2" id="KW-1185">Reference proteome</keyword>